<dbReference type="AlphaFoldDB" id="A0A0F9AVM9"/>
<sequence>MSALTPYTDRDHAITINNAIQSMLMELDMTMGMRDRTAAVNIEKMVIDELTASKQRGDDSRKVPLGHGQGALDRLLQAIIDYINSVDEDVAGMTDSELEELNQYAPPPHKGE</sequence>
<name>A0A0F9AVM9_9ZZZZ</name>
<evidence type="ECO:0000313" key="1">
    <source>
        <dbReference type="EMBL" id="KKL13654.1"/>
    </source>
</evidence>
<organism evidence="1">
    <name type="scientific">marine sediment metagenome</name>
    <dbReference type="NCBI Taxonomy" id="412755"/>
    <lineage>
        <taxon>unclassified sequences</taxon>
        <taxon>metagenomes</taxon>
        <taxon>ecological metagenomes</taxon>
    </lineage>
</organism>
<protein>
    <submittedName>
        <fullName evidence="1">Uncharacterized protein</fullName>
    </submittedName>
</protein>
<proteinExistence type="predicted"/>
<dbReference type="EMBL" id="LAZR01040771">
    <property type="protein sequence ID" value="KKL13654.1"/>
    <property type="molecule type" value="Genomic_DNA"/>
</dbReference>
<gene>
    <name evidence="1" type="ORF">LCGC14_2523600</name>
</gene>
<accession>A0A0F9AVM9</accession>
<comment type="caution">
    <text evidence="1">The sequence shown here is derived from an EMBL/GenBank/DDBJ whole genome shotgun (WGS) entry which is preliminary data.</text>
</comment>
<reference evidence="1" key="1">
    <citation type="journal article" date="2015" name="Nature">
        <title>Complex archaea that bridge the gap between prokaryotes and eukaryotes.</title>
        <authorList>
            <person name="Spang A."/>
            <person name="Saw J.H."/>
            <person name="Jorgensen S.L."/>
            <person name="Zaremba-Niedzwiedzka K."/>
            <person name="Martijn J."/>
            <person name="Lind A.E."/>
            <person name="van Eijk R."/>
            <person name="Schleper C."/>
            <person name="Guy L."/>
            <person name="Ettema T.J."/>
        </authorList>
    </citation>
    <scope>NUCLEOTIDE SEQUENCE</scope>
</reference>